<feature type="region of interest" description="Disordered" evidence="9">
    <location>
        <begin position="193"/>
        <end position="220"/>
    </location>
</feature>
<dbReference type="InterPro" id="IPR037159">
    <property type="entry name" value="RNA_POL_N_sf"/>
</dbReference>
<evidence type="ECO:0000256" key="6">
    <source>
        <dbReference type="ARBA" id="ARBA00023163"/>
    </source>
</evidence>
<name>A0A4P9X453_9FUNG</name>
<evidence type="ECO:0000256" key="9">
    <source>
        <dbReference type="SAM" id="MobiDB-lite"/>
    </source>
</evidence>
<gene>
    <name evidence="11" type="ORF">CXG81DRAFT_13956</name>
</gene>
<dbReference type="Proteomes" id="UP000274922">
    <property type="component" value="Unassembled WGS sequence"/>
</dbReference>
<dbReference type="OrthoDB" id="276422at2759"/>
<dbReference type="PROSITE" id="PS00489">
    <property type="entry name" value="RNA_POL_PHAGE_2"/>
    <property type="match status" value="1"/>
</dbReference>
<dbReference type="EMBL" id="ML014253">
    <property type="protein sequence ID" value="RKO99833.1"/>
    <property type="molecule type" value="Genomic_DNA"/>
</dbReference>
<comment type="similarity">
    <text evidence="1 8">Belongs to the phage and mitochondrial RNA polymerase family.</text>
</comment>
<evidence type="ECO:0000259" key="10">
    <source>
        <dbReference type="SMART" id="SM01311"/>
    </source>
</evidence>
<dbReference type="Gene3D" id="1.10.287.280">
    <property type="match status" value="1"/>
</dbReference>
<proteinExistence type="inferred from homology"/>
<evidence type="ECO:0000313" key="12">
    <source>
        <dbReference type="Proteomes" id="UP000274922"/>
    </source>
</evidence>
<dbReference type="AlphaFoldDB" id="A0A4P9X453"/>
<comment type="catalytic activity">
    <reaction evidence="7 8">
        <text>RNA(n) + a ribonucleoside 5'-triphosphate = RNA(n+1) + diphosphate</text>
        <dbReference type="Rhea" id="RHEA:21248"/>
        <dbReference type="Rhea" id="RHEA-COMP:14527"/>
        <dbReference type="Rhea" id="RHEA-COMP:17342"/>
        <dbReference type="ChEBI" id="CHEBI:33019"/>
        <dbReference type="ChEBI" id="CHEBI:61557"/>
        <dbReference type="ChEBI" id="CHEBI:140395"/>
        <dbReference type="EC" id="2.7.7.6"/>
    </reaction>
</comment>
<feature type="domain" description="DNA-directed RNA polymerase N-terminal" evidence="10">
    <location>
        <begin position="260"/>
        <end position="580"/>
    </location>
</feature>
<dbReference type="Pfam" id="PF14700">
    <property type="entry name" value="RPOL_N"/>
    <property type="match status" value="1"/>
</dbReference>
<organism evidence="11 12">
    <name type="scientific">Caulochytrium protostelioides</name>
    <dbReference type="NCBI Taxonomy" id="1555241"/>
    <lineage>
        <taxon>Eukaryota</taxon>
        <taxon>Fungi</taxon>
        <taxon>Fungi incertae sedis</taxon>
        <taxon>Chytridiomycota</taxon>
        <taxon>Chytridiomycota incertae sedis</taxon>
        <taxon>Chytridiomycetes</taxon>
        <taxon>Caulochytriales</taxon>
        <taxon>Caulochytriaceae</taxon>
        <taxon>Caulochytrium</taxon>
    </lineage>
</organism>
<dbReference type="GO" id="GO:0001018">
    <property type="term" value="F:mitochondrial promoter sequence-specific DNA binding"/>
    <property type="evidence" value="ECO:0007669"/>
    <property type="project" value="TreeGrafter"/>
</dbReference>
<dbReference type="PROSITE" id="PS00900">
    <property type="entry name" value="RNA_POL_PHAGE_1"/>
    <property type="match status" value="1"/>
</dbReference>
<dbReference type="Pfam" id="PF00940">
    <property type="entry name" value="RNA_pol"/>
    <property type="match status" value="1"/>
</dbReference>
<dbReference type="STRING" id="1555241.A0A4P9X453"/>
<evidence type="ECO:0000256" key="4">
    <source>
        <dbReference type="ARBA" id="ARBA00022679"/>
    </source>
</evidence>
<reference evidence="12" key="1">
    <citation type="journal article" date="2018" name="Nat. Microbiol.">
        <title>Leveraging single-cell genomics to expand the fungal tree of life.</title>
        <authorList>
            <person name="Ahrendt S.R."/>
            <person name="Quandt C.A."/>
            <person name="Ciobanu D."/>
            <person name="Clum A."/>
            <person name="Salamov A."/>
            <person name="Andreopoulos B."/>
            <person name="Cheng J.F."/>
            <person name="Woyke T."/>
            <person name="Pelin A."/>
            <person name="Henrissat B."/>
            <person name="Reynolds N.K."/>
            <person name="Benny G.L."/>
            <person name="Smith M.E."/>
            <person name="James T.Y."/>
            <person name="Grigoriev I.V."/>
        </authorList>
    </citation>
    <scope>NUCLEOTIDE SEQUENCE [LARGE SCALE GENOMIC DNA]</scope>
    <source>
        <strain evidence="12">ATCC 52028</strain>
    </source>
</reference>
<dbReference type="Gene3D" id="1.10.1320.10">
    <property type="entry name" value="DNA-directed RNA polymerase, N-terminal domain"/>
    <property type="match status" value="1"/>
</dbReference>
<dbReference type="EC" id="2.7.7.6" evidence="2 8"/>
<dbReference type="InterPro" id="IPR043502">
    <property type="entry name" value="DNA/RNA_pol_sf"/>
</dbReference>
<evidence type="ECO:0000313" key="11">
    <source>
        <dbReference type="EMBL" id="RKO99833.1"/>
    </source>
</evidence>
<keyword evidence="12" id="KW-1185">Reference proteome</keyword>
<dbReference type="InterPro" id="IPR029262">
    <property type="entry name" value="RPOL_N"/>
</dbReference>
<evidence type="ECO:0000256" key="5">
    <source>
        <dbReference type="ARBA" id="ARBA00022695"/>
    </source>
</evidence>
<dbReference type="GO" id="GO:0003899">
    <property type="term" value="F:DNA-directed RNA polymerase activity"/>
    <property type="evidence" value="ECO:0007669"/>
    <property type="project" value="UniProtKB-EC"/>
</dbReference>
<evidence type="ECO:0000256" key="3">
    <source>
        <dbReference type="ARBA" id="ARBA00022478"/>
    </source>
</evidence>
<evidence type="ECO:0000256" key="8">
    <source>
        <dbReference type="RuleBase" id="RU003805"/>
    </source>
</evidence>
<keyword evidence="6 8" id="KW-0804">Transcription</keyword>
<dbReference type="Gene3D" id="1.10.150.20">
    <property type="entry name" value="5' to 3' exonuclease, C-terminal subdomain"/>
    <property type="match status" value="1"/>
</dbReference>
<evidence type="ECO:0000256" key="7">
    <source>
        <dbReference type="ARBA" id="ARBA00048552"/>
    </source>
</evidence>
<keyword evidence="4 8" id="KW-0808">Transferase</keyword>
<dbReference type="PANTHER" id="PTHR10102">
    <property type="entry name" value="DNA-DIRECTED RNA POLYMERASE, MITOCHONDRIAL"/>
    <property type="match status" value="1"/>
</dbReference>
<keyword evidence="5 8" id="KW-0548">Nucleotidyltransferase</keyword>
<dbReference type="GO" id="GO:0006390">
    <property type="term" value="P:mitochondrial transcription"/>
    <property type="evidence" value="ECO:0007669"/>
    <property type="project" value="TreeGrafter"/>
</dbReference>
<sequence length="1218" mass="136106">MFRDPRVQLQTPDWLDTVQARKALSGRRALIKDQLATVYAQLKTGAVGRAELAFNRLWRTSALEMKAVVSPRILNTFIEAYLSGEHSPPDVARARKWMQRFADFGLHPSPATYALLAAYHIHAQQHAALADLLRDYVAASLKPTDLLHHPTLHDAADRSALRVAFQAMGIDVGPDTSHDLLFQALQRDLAMGGETDATAPPHPDTVHSTGTSLPGFGDSDPALASEAATCTLTPMKSSGVEILRQTLSAIGTVTGGSDVERQLWIEERAHQAAIDEWEDAQSNLPNSLRDLLRRSNALTRAWYDLMVPAIQQEIQVAERVSAYSKHGDTLDFMHFLKLISPAQLARITISEFLRAGDRLDQVFDKSTSGMSCYIPTQRKAPRLFVAIGSNVEREYNMQQAKKRKNVNFARTQLGIYELHMNDKLFDATMRRVAKQIEKQQLKDKISWIPSWPQSMQMQIGAFLAALLIKLAMVDLPGQKRPVPAFHHAHVTMRGHLYGVIFTRPEVSDIISGAPVFIQPWVLPMVTKPRPWTSWKTGGYLQHQSYMVRFGYNEDHKTYLELADSENHLEAAAFTLDYLGSIPWKVNGDMFAILAQAWNTGQAFASIPPAAEPPRPPALTATVDERRAYTEAMAEYTKFFSQRCSINYQLEIARAYLDEPKIYFPHNLDFRGRAYPIPVHLNHMGDDLCRSLLLFAEPKALGAAGYRRLRLQIASLFGHDKVSFQERLVWVEQQRRDIERSVAAPFQHHWWLGADKPWQLLACCQELMKAEAHPDGPEAYASGIPIHQDGTCNGLQHYAALGGDAIGAEQVNLVRRDRPQDVYSAVLDRVRTTIEQEARDGHDLARLALPRLNRKLVKQTVMTNTYGVTPYGARQQITNRLREGNAKILLDKDKILPVATYVTAHIFQSLGVMFKGAQALQKWLNFAAMAISKSAPAEFAPESALDDLRFVKDLGVELPPHLELMAVTAIAEADKTGRALLDAALEDVSKTLDPSDAFALCADDDAQDGSAADAASRASASKRGTKAAATARATIPKLVPVVWTTPLGIPVVQPYRIEKVRSIKTILQTVTITDPYEVSEVNPVKQSTAFPPNFVHSLDASHMMITAMNCQRHGIAFASVHDSFWTHACDVETLSYVLRDAFVTLHRENIMTRLLDEFKQRFGNHYLPVTVNVKTPPAATQRIPIRRSVQLFVPLRFPPLPQKGDFDVNQVRDSPYFFN</sequence>
<protein>
    <recommendedName>
        <fullName evidence="2 8">DNA-directed RNA polymerase</fullName>
        <ecNumber evidence="2 8">2.7.7.6</ecNumber>
    </recommendedName>
</protein>
<keyword evidence="3 8" id="KW-0240">DNA-directed RNA polymerase</keyword>
<dbReference type="InterPro" id="IPR046950">
    <property type="entry name" value="DNA-dir_Rpol_C_phage-type"/>
</dbReference>
<dbReference type="PANTHER" id="PTHR10102:SF0">
    <property type="entry name" value="DNA-DIRECTED RNA POLYMERASE, MITOCHONDRIAL"/>
    <property type="match status" value="1"/>
</dbReference>
<comment type="function">
    <text evidence="8">DNA-dependent RNA polymerase catalyzes the transcription of DNA into RNA using the four ribonucleoside triphosphates as substrates.</text>
</comment>
<dbReference type="GO" id="GO:0034245">
    <property type="term" value="C:mitochondrial DNA-directed RNA polymerase complex"/>
    <property type="evidence" value="ECO:0007669"/>
    <property type="project" value="TreeGrafter"/>
</dbReference>
<dbReference type="InterPro" id="IPR002092">
    <property type="entry name" value="DNA-dir_Rpol_phage-type"/>
</dbReference>
<accession>A0A4P9X453</accession>
<evidence type="ECO:0000256" key="1">
    <source>
        <dbReference type="ARBA" id="ARBA00009493"/>
    </source>
</evidence>
<dbReference type="SMART" id="SM01311">
    <property type="entry name" value="RPOL_N"/>
    <property type="match status" value="1"/>
</dbReference>
<evidence type="ECO:0000256" key="2">
    <source>
        <dbReference type="ARBA" id="ARBA00012418"/>
    </source>
</evidence>
<dbReference type="SUPFAM" id="SSF56672">
    <property type="entry name" value="DNA/RNA polymerases"/>
    <property type="match status" value="1"/>
</dbReference>